<protein>
    <submittedName>
        <fullName evidence="1">Uncharacterized protein</fullName>
    </submittedName>
</protein>
<dbReference type="EMBL" id="CP136890">
    <property type="protein sequence ID" value="WOK92012.1"/>
    <property type="molecule type" value="Genomic_DNA"/>
</dbReference>
<name>A0AAQ3JN49_9LILI</name>
<sequence>MPRYRFGNMDEVEEDDYEMGDVDDDMYEFQGRGIGDSDSEDEEYGPLLKRVKDVALGLHLAQELQRPLKAALCAMGLDQSIVDFPRKLLLLAFSTQSSIFYAPSAL</sequence>
<dbReference type="AlphaFoldDB" id="A0AAQ3JN49"/>
<accession>A0AAQ3JN49</accession>
<dbReference type="Proteomes" id="UP001327560">
    <property type="component" value="Chromosome 1"/>
</dbReference>
<evidence type="ECO:0000313" key="2">
    <source>
        <dbReference type="Proteomes" id="UP001327560"/>
    </source>
</evidence>
<organism evidence="1 2">
    <name type="scientific">Canna indica</name>
    <name type="common">Indian-shot</name>
    <dbReference type="NCBI Taxonomy" id="4628"/>
    <lineage>
        <taxon>Eukaryota</taxon>
        <taxon>Viridiplantae</taxon>
        <taxon>Streptophyta</taxon>
        <taxon>Embryophyta</taxon>
        <taxon>Tracheophyta</taxon>
        <taxon>Spermatophyta</taxon>
        <taxon>Magnoliopsida</taxon>
        <taxon>Liliopsida</taxon>
        <taxon>Zingiberales</taxon>
        <taxon>Cannaceae</taxon>
        <taxon>Canna</taxon>
    </lineage>
</organism>
<keyword evidence="2" id="KW-1185">Reference proteome</keyword>
<evidence type="ECO:0000313" key="1">
    <source>
        <dbReference type="EMBL" id="WOK92012.1"/>
    </source>
</evidence>
<proteinExistence type="predicted"/>
<gene>
    <name evidence="1" type="ORF">Cni_G00703</name>
</gene>
<reference evidence="1 2" key="1">
    <citation type="submission" date="2023-10" db="EMBL/GenBank/DDBJ databases">
        <title>Chromosome-scale genome assembly provides insights into flower coloration mechanisms of Canna indica.</title>
        <authorList>
            <person name="Li C."/>
        </authorList>
    </citation>
    <scope>NUCLEOTIDE SEQUENCE [LARGE SCALE GENOMIC DNA]</scope>
    <source>
        <tissue evidence="1">Flower</tissue>
    </source>
</reference>